<feature type="transmembrane region" description="Helical" evidence="1">
    <location>
        <begin position="7"/>
        <end position="25"/>
    </location>
</feature>
<keyword evidence="1" id="KW-0472">Membrane</keyword>
<comment type="caution">
    <text evidence="2">The sequence shown here is derived from an EMBL/GenBank/DDBJ whole genome shotgun (WGS) entry which is preliminary data.</text>
</comment>
<keyword evidence="3" id="KW-1185">Reference proteome</keyword>
<reference evidence="2" key="1">
    <citation type="submission" date="2020-08" db="EMBL/GenBank/DDBJ databases">
        <title>Genome sequencing and assembly of the red palm weevil Rhynchophorus ferrugineus.</title>
        <authorList>
            <person name="Dias G.B."/>
            <person name="Bergman C.M."/>
            <person name="Manee M."/>
        </authorList>
    </citation>
    <scope>NUCLEOTIDE SEQUENCE</scope>
    <source>
        <strain evidence="2">AA-2017</strain>
        <tissue evidence="2">Whole larva</tissue>
    </source>
</reference>
<feature type="transmembrane region" description="Helical" evidence="1">
    <location>
        <begin position="40"/>
        <end position="61"/>
    </location>
</feature>
<proteinExistence type="predicted"/>
<keyword evidence="1" id="KW-0812">Transmembrane</keyword>
<organism evidence="2 3">
    <name type="scientific">Rhynchophorus ferrugineus</name>
    <name type="common">Red palm weevil</name>
    <name type="synonym">Curculio ferrugineus</name>
    <dbReference type="NCBI Taxonomy" id="354439"/>
    <lineage>
        <taxon>Eukaryota</taxon>
        <taxon>Metazoa</taxon>
        <taxon>Ecdysozoa</taxon>
        <taxon>Arthropoda</taxon>
        <taxon>Hexapoda</taxon>
        <taxon>Insecta</taxon>
        <taxon>Pterygota</taxon>
        <taxon>Neoptera</taxon>
        <taxon>Endopterygota</taxon>
        <taxon>Coleoptera</taxon>
        <taxon>Polyphaga</taxon>
        <taxon>Cucujiformia</taxon>
        <taxon>Curculionidae</taxon>
        <taxon>Dryophthorinae</taxon>
        <taxon>Rhynchophorus</taxon>
    </lineage>
</organism>
<accession>A0A834IT54</accession>
<gene>
    <name evidence="2" type="ORF">GWI33_003896</name>
</gene>
<evidence type="ECO:0000313" key="3">
    <source>
        <dbReference type="Proteomes" id="UP000625711"/>
    </source>
</evidence>
<evidence type="ECO:0000313" key="2">
    <source>
        <dbReference type="EMBL" id="KAF7286839.1"/>
    </source>
</evidence>
<dbReference type="Proteomes" id="UP000625711">
    <property type="component" value="Unassembled WGS sequence"/>
</dbReference>
<keyword evidence="1" id="KW-1133">Transmembrane helix</keyword>
<name>A0A834IT54_RHYFE</name>
<dbReference type="EMBL" id="JAACXV010000020">
    <property type="protein sequence ID" value="KAF7286839.1"/>
    <property type="molecule type" value="Genomic_DNA"/>
</dbReference>
<evidence type="ECO:0000256" key="1">
    <source>
        <dbReference type="SAM" id="Phobius"/>
    </source>
</evidence>
<protein>
    <submittedName>
        <fullName evidence="2">Uncharacterized protein</fullName>
    </submittedName>
</protein>
<sequence length="135" mass="15568">MSLGERLLCICVLIICLICCITLLIQKEELLPEDHLFDPGIWSVLIGLCQYLAELLASVAFTNHEFPVEHQSLHHYSTVVPCNMGNLMSSTDLKFRMDKFGHVELWFYNSPSFFIPHYHITSDLPYSNTVEPMEY</sequence>
<dbReference type="AlphaFoldDB" id="A0A834IT54"/>